<sequence length="121" mass="13387">MGELFCISSAMIKQRLKVRPRINARGEISIIPVSTICFISERDTNSEKTSKMGRVHGFIFCSMEPGKNPNSSSTETIGRVIIIRSTNPCFNSRMALLQANKVLPEPAGPTPKTTETLRFSI</sequence>
<dbReference type="EMBL" id="MN739094">
    <property type="protein sequence ID" value="QHS88254.1"/>
    <property type="molecule type" value="Genomic_DNA"/>
</dbReference>
<reference evidence="1" key="1">
    <citation type="journal article" date="2020" name="Nature">
        <title>Giant virus diversity and host interactions through global metagenomics.</title>
        <authorList>
            <person name="Schulz F."/>
            <person name="Roux S."/>
            <person name="Paez-Espino D."/>
            <person name="Jungbluth S."/>
            <person name="Walsh D.A."/>
            <person name="Denef V.J."/>
            <person name="McMahon K.D."/>
            <person name="Konstantinidis K.T."/>
            <person name="Eloe-Fadrosh E.A."/>
            <person name="Kyrpides N.C."/>
            <person name="Woyke T."/>
        </authorList>
    </citation>
    <scope>NUCLEOTIDE SEQUENCE</scope>
    <source>
        <strain evidence="1">GVMAG-M-3300010158-55</strain>
    </source>
</reference>
<protein>
    <submittedName>
        <fullName evidence="1">Uncharacterized protein</fullName>
    </submittedName>
</protein>
<accession>A0A6C0B8T0</accession>
<evidence type="ECO:0000313" key="1">
    <source>
        <dbReference type="EMBL" id="QHS88254.1"/>
    </source>
</evidence>
<proteinExistence type="predicted"/>
<organism evidence="1">
    <name type="scientific">viral metagenome</name>
    <dbReference type="NCBI Taxonomy" id="1070528"/>
    <lineage>
        <taxon>unclassified sequences</taxon>
        <taxon>metagenomes</taxon>
        <taxon>organismal metagenomes</taxon>
    </lineage>
</organism>
<name>A0A6C0B8T0_9ZZZZ</name>
<dbReference type="AlphaFoldDB" id="A0A6C0B8T0"/>